<name>A0AAF0Z3Q4_9MICO</name>
<keyword evidence="3" id="KW-0732">Signal</keyword>
<evidence type="ECO:0000259" key="6">
    <source>
        <dbReference type="PROSITE" id="PS50847"/>
    </source>
</evidence>
<feature type="transmembrane region" description="Helical" evidence="5">
    <location>
        <begin position="3103"/>
        <end position="3123"/>
    </location>
</feature>
<feature type="domain" description="Gram-positive cocci surface proteins LPxTG" evidence="6">
    <location>
        <begin position="3095"/>
        <end position="3130"/>
    </location>
</feature>
<keyword evidence="4" id="KW-0572">Peptidoglycan-anchor</keyword>
<dbReference type="GO" id="GO:0005975">
    <property type="term" value="P:carbohydrate metabolic process"/>
    <property type="evidence" value="ECO:0007669"/>
    <property type="project" value="UniProtKB-ARBA"/>
</dbReference>
<keyword evidence="1" id="KW-0134">Cell wall</keyword>
<keyword evidence="5" id="KW-1133">Transmembrane helix</keyword>
<keyword evidence="5" id="KW-0812">Transmembrane</keyword>
<organism evidence="7 8">
    <name type="scientific">Sanguibacter biliveldensis</name>
    <dbReference type="NCBI Taxonomy" id="3030830"/>
    <lineage>
        <taxon>Bacteria</taxon>
        <taxon>Bacillati</taxon>
        <taxon>Actinomycetota</taxon>
        <taxon>Actinomycetes</taxon>
        <taxon>Micrococcales</taxon>
        <taxon>Sanguibacteraceae</taxon>
        <taxon>Sanguibacter</taxon>
    </lineage>
</organism>
<keyword evidence="5" id="KW-0472">Membrane</keyword>
<proteinExistence type="predicted"/>
<protein>
    <recommendedName>
        <fullName evidence="6">Gram-positive cocci surface proteins LPxTG domain-containing protein</fullName>
    </recommendedName>
</protein>
<evidence type="ECO:0000256" key="1">
    <source>
        <dbReference type="ARBA" id="ARBA00022512"/>
    </source>
</evidence>
<dbReference type="RefSeq" id="WP_319156918.1">
    <property type="nucleotide sequence ID" value="NZ_CP138359.1"/>
</dbReference>
<evidence type="ECO:0000313" key="7">
    <source>
        <dbReference type="EMBL" id="WPF81945.1"/>
    </source>
</evidence>
<dbReference type="KEGG" id="sbil:SANBI_003268"/>
<reference evidence="8" key="1">
    <citation type="submission" date="2023-11" db="EMBL/GenBank/DDBJ databases">
        <authorList>
            <person name="Helweg L.P."/>
            <person name="Kiel A."/>
            <person name="Hitz F."/>
            <person name="Ruckert-Reed C."/>
            <person name="Busche T."/>
            <person name="Kaltschmidt B."/>
            <person name="Kaltschmidt C."/>
        </authorList>
    </citation>
    <scope>NUCLEOTIDE SEQUENCE [LARGE SCALE GENOMIC DNA]</scope>
    <source>
        <strain evidence="8">4.1</strain>
    </source>
</reference>
<dbReference type="NCBIfam" id="NF033510">
    <property type="entry name" value="Ca_tandemer"/>
    <property type="match status" value="9"/>
</dbReference>
<evidence type="ECO:0000256" key="3">
    <source>
        <dbReference type="ARBA" id="ARBA00022729"/>
    </source>
</evidence>
<dbReference type="InterPro" id="IPR019931">
    <property type="entry name" value="LPXTG_anchor"/>
</dbReference>
<evidence type="ECO:0000256" key="4">
    <source>
        <dbReference type="ARBA" id="ARBA00023088"/>
    </source>
</evidence>
<dbReference type="Proteomes" id="UP001304340">
    <property type="component" value="Chromosome"/>
</dbReference>
<sequence length="3130" mass="307781">MHTTTGRRHRAATAGRRAAAMIATVGLVLIGAVATPAAAVESDSAEAEARVVSGGGTVNLDGIASLAPAYSADPSAPGIVASPLQLSVLSTLGIDLGGGVQLFGPNGVIGVGALEQYASTSEENAYAASGAVTQDGSIAVGGTGPQDNAFVDVSALLSSAALSGITTGLISQLRVELGALSATAGSVGDDLATSDYQIADGTLVFTSPVVQNLTTNLNGALTTLTTTANGITGPTGVLGAALPGIATTLVTPLTTLLRNLTGGLVNVNNVAVTATLTTNLTTALSSITAAPLTSPDGAVSINLATGEVRADIARLIANSQGGPYDGTLNNLAPNTEILAPALIQAALDGATQSVLDQIPALLVTAANNTLRSSAMTVRLTANATTLGLQTATINVLASGTVASFLGTPGAGAPVLTTTGTTLVGLPVGQLLTPLLALVTNTLLPAIVTPLTNAVTGVGILDTAFRPLVVAAGTALQPITGVINQILSITANVQEAGSFTTPAGYDEGAFTQRAVSIDLLPLLGTPLAEVNLASATVRSAVIPAVDVAITAPLDGSVLTVPDSGATLPLAVTGTGEIGADVSVAAPGLPTQTTVVGPDGTWTVTFPAAGVGTYAVTATQTAGAEVSTASVGVTVEVGEIDDVVITAPADGTVLTVPVDGTTDVVVSGTGQIGADVVVSLPGQPDQTVVVGPDGTWTATFAGIDEGSYAVTATQAVGDQTSSSSVTVVVDEVLPVTITLPTDGTVLTVPASAPETDVTVTGTGDPGADVVVALSGLPEQTVTVAPDRTWTATFPGVGVGTYTVTATQTVGDQATTASVSLTVEVGEIADVAITLPADGATLTVPDGASTVDVAVTGTGQIGAEVVVSASGQADQTTTVGPDGTWTVTFPAVGTGTYTATASQTVGADTTTATVDFTVEVGEIDDVAITSPTDGQVFTVAVGDETDVVVTGTGQIGAEVVVAVTGQDDQTVTVGPDGTWTATYRDLPAGEYTVTATQTVGTEQSTATVALEVAEIDAVTITAPADGDVITVVTGETTDLAVSGTGFVGADVLVSIPGQPEQPTTVGPDGTWTATFPGLGAGSYTVTADQTVGDQSSSSSVTVEVAEADAVTITAPADGTVVTVPAGGTTDLVVTGTADTATDVVVSIPGETDQTAVVAPDGSWTVTFPGLGEGTYTVTATQTVGTLTTDATVGVVVDDVAGVTVTAPAAGDVITVPVGGTADLEVVGTGDPGAEVLVTVTGQPDQTVVVEPDGSWTATFPGLGAGSYEVVATQTVGDQTTSVSVPVEVFEVAPLAITSPVDGDSLYVATGSEADLVVTGTGSIGADVLVSVPGETDQETTVGDDGTWTVTFPGLPAGTYTATATQLVGDQLSSEDVTVEVVDVDQVAITAPADGDVVSIPAGETTDVVVTGTGDAGADVVVAVTGQPDQTVTVETDGTWTATFPGLVEGAYTVTASQTVGTDVTASTVTVTVDAVDQVAILAPADGDEIQVAEGTTRDVVVSGTGDVGADVVVTVDGQPDQTVVVAPDGTWEATFTDLGAGTYEATATQSVGGQTSTSTVTVELVDFVAVTITAPLDGDVVLVLPGGSTDLVVSGAGETGSDVLVTIPGVGDQTVPVGPDGTWTATFDDVPVGEHEVTATQVVGDQTTDAAVTVSVEAEEVDAVAITAPADGDVISVETGGTTDLVVEGTGDVGAEVVVSVTTQPDQTVTVGPDGTWTVTFPGLGEGEAPYVVTATQTVGTDVTTSTVDVTVDGVDAVAITAPADGAVYSVPVGGSTALTVTGTGDVGADVLVSLAGQPDQTAVVGAGGTWTVTFTGLPVGEHDVVASQLVGGVTSTAEISVSVVVGTITSVQILTPASGDVITVPLGGSTDLVVSGTAQTGGEVVVTIPGEEPQTATVGDDGTWTVTFPGLGEGVHPITATQTAAGQVNQAAITVEVDGIVPVTVVEPADGDIVTVPVGGTTDLVVTGAGDPGAQVLVTVTGQVDQTVVVTPGGTWTATFSGLGAGVYDVTVAQTVGDQSTTETVSVEVDEVVAATITEPADGDVVTVPVGGTTDLVTSGTGDPGAEVVVSLDGQPDQTVVVAPDGTWTATFPGLGEGTYDVTVTQTAGDQTSTETVTVEVDGVVAATITSPADGDVITVLEGGTIDLEVTGTGDPGAEVVVSVGGQPDQTVVVAPDGTWTVVFPGLPADSYEITVTQTVGDQTTTETVTVEVDGVVPATITAPVDGGTLQVPVGGTTDLVASGTGDPGADVVVSVTGQSDQTVVVAPDGTWTATFPGLGEGEYDVTATQTVGDQTTTETVTVTVDGVDAVSITAPLDGGVLYVADGGTTDLVVAGTGDVGAEVVVSVTGQPDQTVTVETDGTWTATFPGLGAGEYTVTADQTVGTVVSTTDVSVAVQVAAPVAITAPLDDAVFSVPTGGSTDLVVTGSGAAGASIVASISGQPDQTTTVSPEGTWTVTFPGLGVGSYDVTVGQLAGAVPSTDEVSVSVEVGSIAQVVILTPLSGDVVTVPVGGTTDLVVSGTGEIGGEVVVTVPGETPQTATVGPDGSWTVTFPGLGEGEHVVTATQTADGQTNQAAVTVVVDAVVPVDITAPGDDTIITVLPGAAADLVLTGTGDVGAQVLVSVEGEDDQTVVVGPDGTWTATFPGLGAGSYDITASQTVGDQTSTDSITVEVQVDIDAAEVDPVTITLPADGDVLTVPDDASLLDVTVVGSGEAGAEVVVTIPGQEPQTATVGTDGTWTVTFPELGVGTYQVTATQTIEVSFTTDTVGVTIAVGEIIPVVITSPQDGSSIWVMPGATSELVVEGEGQIGADVVVSVTGQDDQPTTVGPDGTWTVTFEALAVGAYQVEAVQTVGDVESSDAVGVTFEAMEVADVVITSPLDGDVITVPAGEATDVVVTGAGQPDADVVVSVPGWDDQTVTVSPEGTWETTLPEVGVGAYPVTATQTVGDQTSTDTTAFVVEAQEAPAGRPFAVVKYSLLVRGMGMTQEVYGSGFVPGETVSGVVRSTPLPLEPVVADAEGNVTLTFPVDEAFDLGAHRVYLTGSVSGELGTDQLATGFMVMDMADGFLVTPGGSVIRWPGASAPALTGAGSSGGLARTGADDLGAGLLAGALLLLTGAGLLAVRRRTGEG</sequence>
<evidence type="ECO:0000256" key="5">
    <source>
        <dbReference type="SAM" id="Phobius"/>
    </source>
</evidence>
<evidence type="ECO:0000313" key="8">
    <source>
        <dbReference type="Proteomes" id="UP001304340"/>
    </source>
</evidence>
<dbReference type="EMBL" id="CP138359">
    <property type="protein sequence ID" value="WPF81945.1"/>
    <property type="molecule type" value="Genomic_DNA"/>
</dbReference>
<keyword evidence="2" id="KW-0964">Secreted</keyword>
<dbReference type="PROSITE" id="PS50847">
    <property type="entry name" value="GRAM_POS_ANCHORING"/>
    <property type="match status" value="1"/>
</dbReference>
<accession>A0AAF0Z3Q4</accession>
<dbReference type="Gene3D" id="2.60.40.10">
    <property type="entry name" value="Immunoglobulins"/>
    <property type="match status" value="24"/>
</dbReference>
<dbReference type="InterPro" id="IPR013783">
    <property type="entry name" value="Ig-like_fold"/>
</dbReference>
<evidence type="ECO:0000256" key="2">
    <source>
        <dbReference type="ARBA" id="ARBA00022525"/>
    </source>
</evidence>
<gene>
    <name evidence="7" type="ORF">SANBI_003268</name>
</gene>
<keyword evidence="8" id="KW-1185">Reference proteome</keyword>